<dbReference type="EMBL" id="BARW01000175">
    <property type="protein sequence ID" value="GAI60577.1"/>
    <property type="molecule type" value="Genomic_DNA"/>
</dbReference>
<protein>
    <recommendedName>
        <fullName evidence="2">DUF2399 domain-containing protein</fullName>
    </recommendedName>
</protein>
<evidence type="ECO:0000313" key="1">
    <source>
        <dbReference type="EMBL" id="GAI60577.1"/>
    </source>
</evidence>
<organism evidence="1">
    <name type="scientific">marine sediment metagenome</name>
    <dbReference type="NCBI Taxonomy" id="412755"/>
    <lineage>
        <taxon>unclassified sequences</taxon>
        <taxon>metagenomes</taxon>
        <taxon>ecological metagenomes</taxon>
    </lineage>
</organism>
<dbReference type="AlphaFoldDB" id="X1PWD2"/>
<evidence type="ECO:0008006" key="2">
    <source>
        <dbReference type="Google" id="ProtNLM"/>
    </source>
</evidence>
<proteinExistence type="predicted"/>
<name>X1PWD2_9ZZZZ</name>
<reference evidence="1" key="1">
    <citation type="journal article" date="2014" name="Front. Microbiol.">
        <title>High frequency of phylogenetically diverse reductive dehalogenase-homologous genes in deep subseafloor sedimentary metagenomes.</title>
        <authorList>
            <person name="Kawai M."/>
            <person name="Futagami T."/>
            <person name="Toyoda A."/>
            <person name="Takaki Y."/>
            <person name="Nishi S."/>
            <person name="Hori S."/>
            <person name="Arai W."/>
            <person name="Tsubouchi T."/>
            <person name="Morono Y."/>
            <person name="Uchiyama I."/>
            <person name="Ito T."/>
            <person name="Fujiyama A."/>
            <person name="Inagaki F."/>
            <person name="Takami H."/>
        </authorList>
    </citation>
    <scope>NUCLEOTIDE SEQUENCE</scope>
    <source>
        <strain evidence="1">Expedition CK06-06</strain>
    </source>
</reference>
<sequence>MEIKLPTKIRGRPKKGQKEAYLAELEAFAKQIQDAAKSARQKASSRGWCYLLEGFGVIDKSQFDACESFINEARKLGILPIDFVLEEAARSFDGLETIDSRGPKRFLVEFLEGAKDIYQIYEGVSFWEAQPVYIQMLVEKIDVKQLFRKITRKYHIPIATSRGWYSILQRAEMAKRFKFWEERGKAPVLLYCGDHDPTGLQISEALISNFWDITKGTKWEPIDLIVDRFGLNYTLIMEANLTWIDNLISASGRPPDLKKAFVRDYIAQYGERKVEANALVIRPDLAEELVEQAILKYVPEDGFAKHQDAKLKRQGEVRDLQDKISLESILDDLIAELE</sequence>
<gene>
    <name evidence="1" type="ORF">S12H4_01015</name>
</gene>
<accession>X1PWD2</accession>
<comment type="caution">
    <text evidence="1">The sequence shown here is derived from an EMBL/GenBank/DDBJ whole genome shotgun (WGS) entry which is preliminary data.</text>
</comment>